<gene>
    <name evidence="2" type="ORF">CAMP_LOCUS17532</name>
</gene>
<dbReference type="AlphaFoldDB" id="A0A9P1J1F0"/>
<evidence type="ECO:0000313" key="3">
    <source>
        <dbReference type="Proteomes" id="UP001152747"/>
    </source>
</evidence>
<protein>
    <recommendedName>
        <fullName evidence="4">Ephrin RBD domain-containing protein</fullName>
    </recommendedName>
</protein>
<feature type="chain" id="PRO_5040338830" description="Ephrin RBD domain-containing protein" evidence="1">
    <location>
        <begin position="17"/>
        <end position="99"/>
    </location>
</feature>
<dbReference type="SUPFAM" id="SSF49503">
    <property type="entry name" value="Cupredoxins"/>
    <property type="match status" value="1"/>
</dbReference>
<dbReference type="InterPro" id="IPR008972">
    <property type="entry name" value="Cupredoxin"/>
</dbReference>
<comment type="caution">
    <text evidence="2">The sequence shown here is derived from an EMBL/GenBank/DDBJ whole genome shotgun (WGS) entry which is preliminary data.</text>
</comment>
<keyword evidence="1" id="KW-0732">Signal</keyword>
<dbReference type="Proteomes" id="UP001152747">
    <property type="component" value="Unassembled WGS sequence"/>
</dbReference>
<name>A0A9P1J1F0_9PELO</name>
<keyword evidence="3" id="KW-1185">Reference proteome</keyword>
<evidence type="ECO:0008006" key="4">
    <source>
        <dbReference type="Google" id="ProtNLM"/>
    </source>
</evidence>
<reference evidence="2" key="1">
    <citation type="submission" date="2022-11" db="EMBL/GenBank/DDBJ databases">
        <authorList>
            <person name="Kikuchi T."/>
        </authorList>
    </citation>
    <scope>NUCLEOTIDE SEQUENCE</scope>
    <source>
        <strain evidence="2">PS1010</strain>
    </source>
</reference>
<evidence type="ECO:0000256" key="1">
    <source>
        <dbReference type="SAM" id="SignalP"/>
    </source>
</evidence>
<accession>A0A9P1J1F0</accession>
<proteinExistence type="predicted"/>
<evidence type="ECO:0000313" key="2">
    <source>
        <dbReference type="EMBL" id="CAI5454895.1"/>
    </source>
</evidence>
<sequence>MLGANFFCVLFAIVGARRLPGLIWSKHNLDFQNNDIIRSAKIGQHMKFYCPSSYWSEDSDVFDVYMKSVNIVFREINPIPGGDIYEIGKSYYFMSSLPE</sequence>
<organism evidence="2 3">
    <name type="scientific">Caenorhabditis angaria</name>
    <dbReference type="NCBI Taxonomy" id="860376"/>
    <lineage>
        <taxon>Eukaryota</taxon>
        <taxon>Metazoa</taxon>
        <taxon>Ecdysozoa</taxon>
        <taxon>Nematoda</taxon>
        <taxon>Chromadorea</taxon>
        <taxon>Rhabditida</taxon>
        <taxon>Rhabditina</taxon>
        <taxon>Rhabditomorpha</taxon>
        <taxon>Rhabditoidea</taxon>
        <taxon>Rhabditidae</taxon>
        <taxon>Peloderinae</taxon>
        <taxon>Caenorhabditis</taxon>
    </lineage>
</organism>
<dbReference type="EMBL" id="CANHGI010000006">
    <property type="protein sequence ID" value="CAI5454895.1"/>
    <property type="molecule type" value="Genomic_DNA"/>
</dbReference>
<feature type="signal peptide" evidence="1">
    <location>
        <begin position="1"/>
        <end position="16"/>
    </location>
</feature>